<name>A0A6C0K1H5_9ZZZZ</name>
<reference evidence="1" key="1">
    <citation type="journal article" date="2020" name="Nature">
        <title>Giant virus diversity and host interactions through global metagenomics.</title>
        <authorList>
            <person name="Schulz F."/>
            <person name="Roux S."/>
            <person name="Paez-Espino D."/>
            <person name="Jungbluth S."/>
            <person name="Walsh D.A."/>
            <person name="Denef V.J."/>
            <person name="McMahon K.D."/>
            <person name="Konstantinidis K.T."/>
            <person name="Eloe-Fadrosh E.A."/>
            <person name="Kyrpides N.C."/>
            <person name="Woyke T."/>
        </authorList>
    </citation>
    <scope>NUCLEOTIDE SEQUENCE</scope>
    <source>
        <strain evidence="1">GVMAG-S-1101165-83</strain>
    </source>
</reference>
<organism evidence="1">
    <name type="scientific">viral metagenome</name>
    <dbReference type="NCBI Taxonomy" id="1070528"/>
    <lineage>
        <taxon>unclassified sequences</taxon>
        <taxon>metagenomes</taxon>
        <taxon>organismal metagenomes</taxon>
    </lineage>
</organism>
<dbReference type="AlphaFoldDB" id="A0A6C0K1H5"/>
<accession>A0A6C0K1H5</accession>
<evidence type="ECO:0000313" key="1">
    <source>
        <dbReference type="EMBL" id="QHU10936.1"/>
    </source>
</evidence>
<proteinExistence type="predicted"/>
<dbReference type="EMBL" id="MN740774">
    <property type="protein sequence ID" value="QHU10936.1"/>
    <property type="molecule type" value="Genomic_DNA"/>
</dbReference>
<sequence length="278" mass="32715">MNAITINNNNNNRFSLNDSNNYICNLTNTIGDIVNKYNTLLMEYLNFIVDNINEKNSAYSKFIIERGIETITHVFTMLLYYSRNVDMAYYHGQRSFYFYVEFIGQISEDQHTFLNLSSRDAAMFVYKKTIFELSADYRKNLTEPSKDTIEKLDTLNVNINIFKNIIFFTLQEMKITEKNAIIGNLVKHMESMCNKLLKYKFTIQEYNTIENFVSLMSKNVSITKYYELVDQFIQKYSKIKPESANKISDARISEKFTDPLCESKLEESSEKFIKWILA</sequence>
<protein>
    <submittedName>
        <fullName evidence="1">Uncharacterized protein</fullName>
    </submittedName>
</protein>